<evidence type="ECO:0000313" key="13">
    <source>
        <dbReference type="EMBL" id="GAA3996431.1"/>
    </source>
</evidence>
<protein>
    <recommendedName>
        <fullName evidence="2 8">Pyruvate carboxylase</fullName>
        <ecNumber evidence="2 8">6.4.1.1</ecNumber>
    </recommendedName>
</protein>
<dbReference type="InterPro" id="IPR011764">
    <property type="entry name" value="Biotin_carboxylation_dom"/>
</dbReference>
<dbReference type="Gene3D" id="2.40.50.100">
    <property type="match status" value="1"/>
</dbReference>
<dbReference type="PROSITE" id="PS50979">
    <property type="entry name" value="BC"/>
    <property type="match status" value="1"/>
</dbReference>
<dbReference type="NCBIfam" id="TIGR01235">
    <property type="entry name" value="pyruv_carbox"/>
    <property type="match status" value="1"/>
</dbReference>
<keyword evidence="13" id="KW-0670">Pyruvate</keyword>
<keyword evidence="7 8" id="KW-0092">Biotin</keyword>
<evidence type="ECO:0000256" key="5">
    <source>
        <dbReference type="ARBA" id="ARBA00022741"/>
    </source>
</evidence>
<dbReference type="InterPro" id="IPR013785">
    <property type="entry name" value="Aldolase_TIM"/>
</dbReference>
<dbReference type="SUPFAM" id="SSF51230">
    <property type="entry name" value="Single hybrid motif"/>
    <property type="match status" value="1"/>
</dbReference>
<dbReference type="InterPro" id="IPR000891">
    <property type="entry name" value="PYR_CT"/>
</dbReference>
<dbReference type="NCBIfam" id="NF006761">
    <property type="entry name" value="PRK09282.1"/>
    <property type="match status" value="1"/>
</dbReference>
<dbReference type="InterPro" id="IPR005481">
    <property type="entry name" value="BC-like_N"/>
</dbReference>
<dbReference type="InterPro" id="IPR016185">
    <property type="entry name" value="PreATP-grasp_dom_sf"/>
</dbReference>
<dbReference type="SUPFAM" id="SSF51569">
    <property type="entry name" value="Aldolase"/>
    <property type="match status" value="1"/>
</dbReference>
<evidence type="ECO:0000259" key="12">
    <source>
        <dbReference type="PROSITE" id="PS50991"/>
    </source>
</evidence>
<dbReference type="Pfam" id="PF02436">
    <property type="entry name" value="PYC_OADA"/>
    <property type="match status" value="1"/>
</dbReference>
<comment type="function">
    <text evidence="8">Catalyzes a 2-step reaction, involving the ATP-dependent carboxylation of the covalently attached biotin in the first step and the transfer of the carboxyl group to pyruvate in the second.</text>
</comment>
<dbReference type="PANTHER" id="PTHR43778:SF2">
    <property type="entry name" value="PYRUVATE CARBOXYLASE, MITOCHONDRIAL"/>
    <property type="match status" value="1"/>
</dbReference>
<evidence type="ECO:0000256" key="8">
    <source>
        <dbReference type="PIRNR" id="PIRNR001594"/>
    </source>
</evidence>
<name>A0ABP7RET7_9BACT</name>
<dbReference type="PROSITE" id="PS50975">
    <property type="entry name" value="ATP_GRASP"/>
    <property type="match status" value="1"/>
</dbReference>
<dbReference type="InterPro" id="IPR055268">
    <property type="entry name" value="PCB-like"/>
</dbReference>
<dbReference type="CDD" id="cd07937">
    <property type="entry name" value="DRE_TIM_PC_TC_5S"/>
    <property type="match status" value="1"/>
</dbReference>
<dbReference type="Proteomes" id="UP001500567">
    <property type="component" value="Unassembled WGS sequence"/>
</dbReference>
<keyword evidence="6 8" id="KW-0067">ATP-binding</keyword>
<dbReference type="Pfam" id="PF02786">
    <property type="entry name" value="CPSase_L_D2"/>
    <property type="match status" value="1"/>
</dbReference>
<dbReference type="CDD" id="cd06850">
    <property type="entry name" value="biotinyl_domain"/>
    <property type="match status" value="1"/>
</dbReference>
<dbReference type="InterPro" id="IPR011053">
    <property type="entry name" value="Single_hybrid_motif"/>
</dbReference>
<evidence type="ECO:0000256" key="2">
    <source>
        <dbReference type="ARBA" id="ARBA00013057"/>
    </source>
</evidence>
<dbReference type="PROSITE" id="PS00866">
    <property type="entry name" value="CPSASE_1"/>
    <property type="match status" value="1"/>
</dbReference>
<dbReference type="PIRSF" id="PIRSF001594">
    <property type="entry name" value="Pyruv_carbox"/>
    <property type="match status" value="1"/>
</dbReference>
<keyword evidence="4" id="KW-0479">Metal-binding</keyword>
<evidence type="ECO:0000259" key="10">
    <source>
        <dbReference type="PROSITE" id="PS50975"/>
    </source>
</evidence>
<dbReference type="InterPro" id="IPR005482">
    <property type="entry name" value="Biotin_COase_C"/>
</dbReference>
<dbReference type="SUPFAM" id="SSF56059">
    <property type="entry name" value="Glutathione synthetase ATP-binding domain-like"/>
    <property type="match status" value="1"/>
</dbReference>
<dbReference type="InterPro" id="IPR000089">
    <property type="entry name" value="Biotin_lipoyl"/>
</dbReference>
<dbReference type="Pfam" id="PF00289">
    <property type="entry name" value="Biotin_carb_N"/>
    <property type="match status" value="1"/>
</dbReference>
<evidence type="ECO:0000256" key="3">
    <source>
        <dbReference type="ARBA" id="ARBA00022598"/>
    </source>
</evidence>
<feature type="domain" description="Pyruvate carboxyltransferase" evidence="12">
    <location>
        <begin position="535"/>
        <end position="805"/>
    </location>
</feature>
<keyword evidence="5 8" id="KW-0547">Nucleotide-binding</keyword>
<evidence type="ECO:0000259" key="9">
    <source>
        <dbReference type="PROSITE" id="PS50968"/>
    </source>
</evidence>
<evidence type="ECO:0000256" key="4">
    <source>
        <dbReference type="ARBA" id="ARBA00022723"/>
    </source>
</evidence>
<dbReference type="PROSITE" id="PS00867">
    <property type="entry name" value="CPSASE_2"/>
    <property type="match status" value="1"/>
</dbReference>
<dbReference type="Gene3D" id="3.20.20.70">
    <property type="entry name" value="Aldolase class I"/>
    <property type="match status" value="1"/>
</dbReference>
<dbReference type="RefSeq" id="WP_345070599.1">
    <property type="nucleotide sequence ID" value="NZ_BAABDJ010000002.1"/>
</dbReference>
<comment type="caution">
    <text evidence="13">The sequence shown here is derived from an EMBL/GenBank/DDBJ whole genome shotgun (WGS) entry which is preliminary data.</text>
</comment>
<gene>
    <name evidence="13" type="ORF">GCM10022408_03790</name>
</gene>
<evidence type="ECO:0000256" key="1">
    <source>
        <dbReference type="ARBA" id="ARBA00001953"/>
    </source>
</evidence>
<dbReference type="InterPro" id="IPR005930">
    <property type="entry name" value="Pyruv_COase"/>
</dbReference>
<dbReference type="InterPro" id="IPR011054">
    <property type="entry name" value="Rudment_hybrid_motif"/>
</dbReference>
<organism evidence="13 14">
    <name type="scientific">Hymenobacter fastidiosus</name>
    <dbReference type="NCBI Taxonomy" id="486264"/>
    <lineage>
        <taxon>Bacteria</taxon>
        <taxon>Pseudomonadati</taxon>
        <taxon>Bacteroidota</taxon>
        <taxon>Cytophagia</taxon>
        <taxon>Cytophagales</taxon>
        <taxon>Hymenobacteraceae</taxon>
        <taxon>Hymenobacter</taxon>
    </lineage>
</organism>
<dbReference type="SUPFAM" id="SSF51246">
    <property type="entry name" value="Rudiment single hybrid motif"/>
    <property type="match status" value="1"/>
</dbReference>
<dbReference type="Gene3D" id="3.10.600.10">
    <property type="entry name" value="pyruvate carboxylase f1077a mutant domain"/>
    <property type="match status" value="1"/>
</dbReference>
<reference evidence="14" key="1">
    <citation type="journal article" date="2019" name="Int. J. Syst. Evol. Microbiol.">
        <title>The Global Catalogue of Microorganisms (GCM) 10K type strain sequencing project: providing services to taxonomists for standard genome sequencing and annotation.</title>
        <authorList>
            <consortium name="The Broad Institute Genomics Platform"/>
            <consortium name="The Broad Institute Genome Sequencing Center for Infectious Disease"/>
            <person name="Wu L."/>
            <person name="Ma J."/>
        </authorList>
    </citation>
    <scope>NUCLEOTIDE SEQUENCE [LARGE SCALE GENOMIC DNA]</scope>
    <source>
        <strain evidence="14">JCM 17224</strain>
    </source>
</reference>
<dbReference type="EMBL" id="BAABDJ010000002">
    <property type="protein sequence ID" value="GAA3996431.1"/>
    <property type="molecule type" value="Genomic_DNA"/>
</dbReference>
<dbReference type="PROSITE" id="PS50968">
    <property type="entry name" value="BIOTINYL_LIPOYL"/>
    <property type="match status" value="1"/>
</dbReference>
<feature type="domain" description="Lipoyl-binding" evidence="9">
    <location>
        <begin position="1080"/>
        <end position="1149"/>
    </location>
</feature>
<comment type="cofactor">
    <cofactor evidence="1 8">
        <name>biotin</name>
        <dbReference type="ChEBI" id="CHEBI:57586"/>
    </cofactor>
</comment>
<evidence type="ECO:0000256" key="6">
    <source>
        <dbReference type="ARBA" id="ARBA00022840"/>
    </source>
</evidence>
<dbReference type="NCBIfam" id="NF009554">
    <property type="entry name" value="PRK12999.1"/>
    <property type="match status" value="1"/>
</dbReference>
<dbReference type="InterPro" id="IPR005479">
    <property type="entry name" value="CPAse_ATP-bd"/>
</dbReference>
<evidence type="ECO:0000259" key="11">
    <source>
        <dbReference type="PROSITE" id="PS50979"/>
    </source>
</evidence>
<dbReference type="Gene3D" id="3.30.470.20">
    <property type="entry name" value="ATP-grasp fold, B domain"/>
    <property type="match status" value="1"/>
</dbReference>
<evidence type="ECO:0000313" key="14">
    <source>
        <dbReference type="Proteomes" id="UP001500567"/>
    </source>
</evidence>
<comment type="catalytic activity">
    <reaction evidence="8">
        <text>hydrogencarbonate + pyruvate + ATP = oxaloacetate + ADP + phosphate + H(+)</text>
        <dbReference type="Rhea" id="RHEA:20844"/>
        <dbReference type="ChEBI" id="CHEBI:15361"/>
        <dbReference type="ChEBI" id="CHEBI:15378"/>
        <dbReference type="ChEBI" id="CHEBI:16452"/>
        <dbReference type="ChEBI" id="CHEBI:17544"/>
        <dbReference type="ChEBI" id="CHEBI:30616"/>
        <dbReference type="ChEBI" id="CHEBI:43474"/>
        <dbReference type="ChEBI" id="CHEBI:456216"/>
        <dbReference type="EC" id="6.4.1.1"/>
    </reaction>
</comment>
<accession>A0ABP7RET7</accession>
<proteinExistence type="predicted"/>
<keyword evidence="14" id="KW-1185">Reference proteome</keyword>
<feature type="domain" description="Biotin carboxylation" evidence="11">
    <location>
        <begin position="2"/>
        <end position="456"/>
    </location>
</feature>
<dbReference type="Pfam" id="PF00364">
    <property type="entry name" value="Biotin_lipoyl"/>
    <property type="match status" value="1"/>
</dbReference>
<feature type="domain" description="ATP-grasp" evidence="10">
    <location>
        <begin position="122"/>
        <end position="320"/>
    </location>
</feature>
<evidence type="ECO:0000256" key="7">
    <source>
        <dbReference type="ARBA" id="ARBA00023267"/>
    </source>
</evidence>
<dbReference type="SMART" id="SM00878">
    <property type="entry name" value="Biotin_carb_C"/>
    <property type="match status" value="1"/>
</dbReference>
<dbReference type="Pfam" id="PF02785">
    <property type="entry name" value="Biotin_carb_C"/>
    <property type="match status" value="1"/>
</dbReference>
<dbReference type="SUPFAM" id="SSF89000">
    <property type="entry name" value="post-HMGL domain-like"/>
    <property type="match status" value="1"/>
</dbReference>
<dbReference type="PROSITE" id="PS50991">
    <property type="entry name" value="PYR_CT"/>
    <property type="match status" value="1"/>
</dbReference>
<keyword evidence="3 8" id="KW-0436">Ligase</keyword>
<dbReference type="EC" id="6.4.1.1" evidence="2 8"/>
<dbReference type="InterPro" id="IPR003379">
    <property type="entry name" value="Carboxylase_cons_dom"/>
</dbReference>
<sequence length="1149" mass="129043">MNIRKLLVANRGEIAIRVLRAATELGIPTVAIYTYEDRYSLHRYKADEAYQIGRDDDPLKPYLDIEGILRVAKENGADAIHPGYGFLSENAALARRCGEEGIRFVGPRPEVMEALGDKVAAKRVAVRCQVPIIESSIQDLDSFEIARQEANRIGYPVMLKAASGGGGRGMRVIRDDEQLERGFFEARNEALKAFGDDTVFLEKYVERPKHIEVQIVADNYGNIVHLYERDCSVQRRFQKVVEVAPSLDLADHQRHLLYEYALRICRAVNYNNVGTVEFLVNPELDRIYFIEVNPRIQVEHTVTEMITGIDLIKTQLYIADGYRLAAPEIGLEVGGRPLKTGYAIQCRITTEDPENDFKPDYGTIVAYRSAGGFGIRLDQGSVYQGAKISPFFDSLLVKVSAHAPTLEGAASKMARTLDEFRIRGVRTNIQFLQNIIAHPEFVSGHANVDFIKDTPELFRYKARQDRGSKVLGFVGDIIVNGNSDVKGLVDPNRELRKPRLPAFDPVAPYQPGTKDKLTELGPEGFAKWLREDPQIHYTDTTFRDAHQSLLATRMRTFDLLKVAERYAKMHPQTFSMEVWGGATFDVALRFLHEDPWERLAKIRAAVPNILLQMLIRGANGVGYKAYPDNLIERFVQQAWETGVDVFRIFDSLNWMPGMESCINFVRKKTQGLAEASICYTGDILDPKRNQKYSLDYYLRLAKQVEDAGAHILCIKDMAGLLKPYAATELITALRETVKIPIHLHTHDTSSLQPATYLKAVEAGVDVIDVAIGSLSGLTSQPNFNSVVEMLRGQPRHREFDQESLNEFSNYWETVREYYYPFESGLKAGTSEVFQHEIPGGQYSNLRPQAAALGLGDKFEQVKKTFADVNELFGDIVKVTPSSKVVGDMALFLVTNNLTTADVLEKGHTLSFPESVQSLFRGDIGQPEGGWPQALQKLILKDEKPFTDRPNEHLKPIDFKKEMKAFEAKFGAGGKFTDLLSYLFYPKVFEQYRAHLQEFGDVSVVPTRVFFYGLRPGEETIIDIARGKSVIVKLRSVGQVNDDGNRTVFFSFNGQTRNLEVRDRAVEVKTVRNQKIDKANPRQVGAPLQGMLSRVLVQNGQEVKKNAPLFIIEAMKMETTITAAADTTVQSLQLTEGTLVQADDLVLTLG</sequence>
<dbReference type="SUPFAM" id="SSF52440">
    <property type="entry name" value="PreATP-grasp domain"/>
    <property type="match status" value="1"/>
</dbReference>
<dbReference type="PANTHER" id="PTHR43778">
    <property type="entry name" value="PYRUVATE CARBOXYLASE"/>
    <property type="match status" value="1"/>
</dbReference>
<dbReference type="Pfam" id="PF00682">
    <property type="entry name" value="HMGL-like"/>
    <property type="match status" value="1"/>
</dbReference>
<dbReference type="InterPro" id="IPR011761">
    <property type="entry name" value="ATP-grasp"/>
</dbReference>